<name>A0ABW9M5I5_9FIRM</name>
<dbReference type="Proteomes" id="UP001637996">
    <property type="component" value="Unassembled WGS sequence"/>
</dbReference>
<protein>
    <submittedName>
        <fullName evidence="3">Exonuclease SbcCD subunit D</fullName>
    </submittedName>
</protein>
<dbReference type="EMBL" id="JBGMEI010000001">
    <property type="protein sequence ID" value="MFO3664715.1"/>
    <property type="molecule type" value="Genomic_DNA"/>
</dbReference>
<feature type="domain" description="Calcineurin-like phosphoesterase" evidence="2">
    <location>
        <begin position="1"/>
        <end position="184"/>
    </location>
</feature>
<proteinExistence type="predicted"/>
<sequence length="336" mass="39465">MKFIHLADAHLADKSSFNNDMGSIIRKKSWESFHNIFMANTDVDFALIAGDLFERLYFSPKDFDKLFDIFKNFGKDIYYVSGNHDYFDDYNTIFLNNKPNNLHIFTEENLSLFEKENLRVYGLSYKDRIYKNDFPYDLILDNKFFNILLVHGDISPNPTNYLDLDPLKLNKIAFDYIALGHIHKASNINNIYYPGSIEPHDFTDIYDYGYIRYDDGKINHIDSSLLSFNSLDIYPNDFKSEAEILDFINQKLSDKINFLRINLKEESEIDYKNLEKKINAEYVEINEAYDKDLFNLGDLYPNSLLSKFDKQFKNADDQISMLARQVGLEAILRSKK</sequence>
<dbReference type="PANTHER" id="PTHR30337">
    <property type="entry name" value="COMPONENT OF ATP-DEPENDENT DSDNA EXONUCLEASE"/>
    <property type="match status" value="1"/>
</dbReference>
<organism evidence="3 4">
    <name type="scientific">Anaerococcus martiniensis</name>
    <dbReference type="NCBI Taxonomy" id="3115615"/>
    <lineage>
        <taxon>Bacteria</taxon>
        <taxon>Bacillati</taxon>
        <taxon>Bacillota</taxon>
        <taxon>Tissierellia</taxon>
        <taxon>Tissierellales</taxon>
        <taxon>Peptoniphilaceae</taxon>
        <taxon>Anaerococcus</taxon>
    </lineage>
</organism>
<comment type="caution">
    <text evidence="3">The sequence shown here is derived from an EMBL/GenBank/DDBJ whole genome shotgun (WGS) entry which is preliminary data.</text>
</comment>
<keyword evidence="1" id="KW-0175">Coiled coil</keyword>
<feature type="coiled-coil region" evidence="1">
    <location>
        <begin position="249"/>
        <end position="291"/>
    </location>
</feature>
<dbReference type="Gene3D" id="3.60.21.10">
    <property type="match status" value="1"/>
</dbReference>
<evidence type="ECO:0000313" key="3">
    <source>
        <dbReference type="EMBL" id="MFO3664715.1"/>
    </source>
</evidence>
<evidence type="ECO:0000256" key="1">
    <source>
        <dbReference type="SAM" id="Coils"/>
    </source>
</evidence>
<dbReference type="Pfam" id="PF00149">
    <property type="entry name" value="Metallophos"/>
    <property type="match status" value="1"/>
</dbReference>
<dbReference type="InterPro" id="IPR050535">
    <property type="entry name" value="DNA_Repair-Maintenance_Comp"/>
</dbReference>
<keyword evidence="3" id="KW-0540">Nuclease</keyword>
<evidence type="ECO:0000313" key="4">
    <source>
        <dbReference type="Proteomes" id="UP001637996"/>
    </source>
</evidence>
<accession>A0ABW9M5I5</accession>
<gene>
    <name evidence="3" type="ORF">ACCQ41_00365</name>
</gene>
<dbReference type="InterPro" id="IPR004843">
    <property type="entry name" value="Calcineurin-like_PHP"/>
</dbReference>
<dbReference type="SUPFAM" id="SSF56300">
    <property type="entry name" value="Metallo-dependent phosphatases"/>
    <property type="match status" value="1"/>
</dbReference>
<evidence type="ECO:0000259" key="2">
    <source>
        <dbReference type="Pfam" id="PF00149"/>
    </source>
</evidence>
<dbReference type="GO" id="GO:0004527">
    <property type="term" value="F:exonuclease activity"/>
    <property type="evidence" value="ECO:0007669"/>
    <property type="project" value="UniProtKB-KW"/>
</dbReference>
<dbReference type="InterPro" id="IPR029052">
    <property type="entry name" value="Metallo-depent_PP-like"/>
</dbReference>
<keyword evidence="3" id="KW-0378">Hydrolase</keyword>
<dbReference type="RefSeq" id="WP_410030505.1">
    <property type="nucleotide sequence ID" value="NZ_JBGMEI010000001.1"/>
</dbReference>
<reference evidence="3 4" key="1">
    <citation type="journal article" date="2025" name="Anaerobe">
        <title>Description of Anaerococcus kampingiae sp. nov., Anaerococcus groningensis sp. nov., Anaerococcus martiniensis sp. nov., and Anaerococcus cruorum sp. nov., isolated from human clinical specimens.</title>
        <authorList>
            <person name="Boiten K.E."/>
            <person name="Meijer J."/>
            <person name="van Wezel E.M."/>
            <person name="Veloo A.C.M."/>
        </authorList>
    </citation>
    <scope>NUCLEOTIDE SEQUENCE [LARGE SCALE GENOMIC DNA]</scope>
    <source>
        <strain evidence="3 4">ENR0831</strain>
    </source>
</reference>
<keyword evidence="3" id="KW-0269">Exonuclease</keyword>
<keyword evidence="4" id="KW-1185">Reference proteome</keyword>